<protein>
    <submittedName>
        <fullName evidence="1">Uncharacterized protein</fullName>
    </submittedName>
</protein>
<accession>A0A8H3WYM5</accession>
<proteinExistence type="predicted"/>
<sequence length="157" mass="18360">MDDNIFNKNGILNDDNIFDNNNTFNDNESIAQDLRTTVEMESNNQNSMFNSRDNNQNQDNIISSNRIVSSRLISIPDSRDNLTLYRSMIALKLRNKFDFLNRISRAVLDSRMNSQFDYVFLNHTLRSRPISPLRSRNNEINIMRNNTHDTIQSITLI</sequence>
<comment type="caution">
    <text evidence="1">The sequence shown here is derived from an EMBL/GenBank/DDBJ whole genome shotgun (WGS) entry which is preliminary data.</text>
</comment>
<evidence type="ECO:0000313" key="1">
    <source>
        <dbReference type="EMBL" id="KAF0381441.1"/>
    </source>
</evidence>
<evidence type="ECO:0000313" key="2">
    <source>
        <dbReference type="Proteomes" id="UP000439903"/>
    </source>
</evidence>
<keyword evidence="2" id="KW-1185">Reference proteome</keyword>
<reference evidence="1 2" key="1">
    <citation type="journal article" date="2019" name="Environ. Microbiol.">
        <title>At the nexus of three kingdoms: the genome of the mycorrhizal fungus Gigaspora margarita provides insights into plant, endobacterial and fungal interactions.</title>
        <authorList>
            <person name="Venice F."/>
            <person name="Ghignone S."/>
            <person name="Salvioli di Fossalunga A."/>
            <person name="Amselem J."/>
            <person name="Novero M."/>
            <person name="Xianan X."/>
            <person name="Sedzielewska Toro K."/>
            <person name="Morin E."/>
            <person name="Lipzen A."/>
            <person name="Grigoriev I.V."/>
            <person name="Henrissat B."/>
            <person name="Martin F.M."/>
            <person name="Bonfante P."/>
        </authorList>
    </citation>
    <scope>NUCLEOTIDE SEQUENCE [LARGE SCALE GENOMIC DNA]</scope>
    <source>
        <strain evidence="1 2">BEG34</strain>
    </source>
</reference>
<dbReference type="AlphaFoldDB" id="A0A8H3WYM5"/>
<gene>
    <name evidence="1" type="ORF">F8M41_012072</name>
</gene>
<dbReference type="Proteomes" id="UP000439903">
    <property type="component" value="Unassembled WGS sequence"/>
</dbReference>
<organism evidence="1 2">
    <name type="scientific">Gigaspora margarita</name>
    <dbReference type="NCBI Taxonomy" id="4874"/>
    <lineage>
        <taxon>Eukaryota</taxon>
        <taxon>Fungi</taxon>
        <taxon>Fungi incertae sedis</taxon>
        <taxon>Mucoromycota</taxon>
        <taxon>Glomeromycotina</taxon>
        <taxon>Glomeromycetes</taxon>
        <taxon>Diversisporales</taxon>
        <taxon>Gigasporaceae</taxon>
        <taxon>Gigaspora</taxon>
    </lineage>
</organism>
<name>A0A8H3WYM5_GIGMA</name>
<dbReference type="EMBL" id="WTPW01002458">
    <property type="protein sequence ID" value="KAF0381441.1"/>
    <property type="molecule type" value="Genomic_DNA"/>
</dbReference>